<dbReference type="AlphaFoldDB" id="X1LY39"/>
<evidence type="ECO:0000313" key="1">
    <source>
        <dbReference type="EMBL" id="GAI07355.1"/>
    </source>
</evidence>
<comment type="caution">
    <text evidence="1">The sequence shown here is derived from an EMBL/GenBank/DDBJ whole genome shotgun (WGS) entry which is preliminary data.</text>
</comment>
<proteinExistence type="predicted"/>
<organism evidence="1">
    <name type="scientific">marine sediment metagenome</name>
    <dbReference type="NCBI Taxonomy" id="412755"/>
    <lineage>
        <taxon>unclassified sequences</taxon>
        <taxon>metagenomes</taxon>
        <taxon>ecological metagenomes</taxon>
    </lineage>
</organism>
<dbReference type="EMBL" id="BARV01003463">
    <property type="protein sequence ID" value="GAI07355.1"/>
    <property type="molecule type" value="Genomic_DNA"/>
</dbReference>
<reference evidence="1" key="1">
    <citation type="journal article" date="2014" name="Front. Microbiol.">
        <title>High frequency of phylogenetically diverse reductive dehalogenase-homologous genes in deep subseafloor sedimentary metagenomes.</title>
        <authorList>
            <person name="Kawai M."/>
            <person name="Futagami T."/>
            <person name="Toyoda A."/>
            <person name="Takaki Y."/>
            <person name="Nishi S."/>
            <person name="Hori S."/>
            <person name="Arai W."/>
            <person name="Tsubouchi T."/>
            <person name="Morono Y."/>
            <person name="Uchiyama I."/>
            <person name="Ito T."/>
            <person name="Fujiyama A."/>
            <person name="Inagaki F."/>
            <person name="Takami H."/>
        </authorList>
    </citation>
    <scope>NUCLEOTIDE SEQUENCE</scope>
    <source>
        <strain evidence="1">Expedition CK06-06</strain>
    </source>
</reference>
<name>X1LY39_9ZZZZ</name>
<protein>
    <submittedName>
        <fullName evidence="1">Uncharacterized protein</fullName>
    </submittedName>
</protein>
<feature type="non-terminal residue" evidence="1">
    <location>
        <position position="1"/>
    </location>
</feature>
<gene>
    <name evidence="1" type="ORF">S06H3_08265</name>
</gene>
<accession>X1LY39</accession>
<sequence length="37" mass="4119">CRGMNGKIKQASSLGMSFLYIRQYCKKVLPNTVKTGP</sequence>